<protein>
    <submittedName>
        <fullName evidence="8">RNA polymerase sigma24 factor</fullName>
    </submittedName>
</protein>
<dbReference type="Pfam" id="PF08281">
    <property type="entry name" value="Sigma70_r4_2"/>
    <property type="match status" value="1"/>
</dbReference>
<dbReference type="Pfam" id="PF04542">
    <property type="entry name" value="Sigma70_r2"/>
    <property type="match status" value="1"/>
</dbReference>
<keyword evidence="9" id="KW-1185">Reference proteome</keyword>
<feature type="domain" description="RNA polymerase sigma factor 70 region 4 type 2" evidence="6">
    <location>
        <begin position="115"/>
        <end position="164"/>
    </location>
</feature>
<evidence type="ECO:0000313" key="8">
    <source>
        <dbReference type="EMBL" id="BCJ30745.1"/>
    </source>
</evidence>
<organism evidence="8 9">
    <name type="scientific">Actinocatenispora sera</name>
    <dbReference type="NCBI Taxonomy" id="390989"/>
    <lineage>
        <taxon>Bacteria</taxon>
        <taxon>Bacillati</taxon>
        <taxon>Actinomycetota</taxon>
        <taxon>Actinomycetes</taxon>
        <taxon>Micromonosporales</taxon>
        <taxon>Micromonosporaceae</taxon>
        <taxon>Actinocatenispora</taxon>
    </lineage>
</organism>
<evidence type="ECO:0000259" key="7">
    <source>
        <dbReference type="Pfam" id="PF20239"/>
    </source>
</evidence>
<sequence length="421" mass="45382">MTTVPDHIEDLLRHQAPRVLGALVRRYGHFDLAEDAVQEALVAAATRWPAEGVPQRPRGWLLTVASRRLTDLLRAESARRRREATVAARTAPDEWLAPAADRPPAASDDTLVLLFLCCHPALTPAGQIALTLRAVGGLSTAEIARAFLVPEATMTRRISRAKQTIAASGVPFAPPVRAEYAARLGAVLRVLYLIFNEGYASTAGPRLARTELTGAAIRLTRLVHRLLPADGEVAGLLALMLLTDARRPARTGPDGELVPMAEQDRGRWDAAAIAEGIELVTAALPRGPTGPYQLQAAIAALHDEAASPADTDWPQILALYEVLLRIDDSPVVRLNHAVAVAMVRGPRAGLDRLDALDAQARRGDHRPDAVRAHLLELAGDRDAARRHYLAAAQRALSLPQQRYLHARAARLPAPDEPGAQA</sequence>
<dbReference type="GO" id="GO:0003677">
    <property type="term" value="F:DNA binding"/>
    <property type="evidence" value="ECO:0007669"/>
    <property type="project" value="InterPro"/>
</dbReference>
<name>A0A810L761_9ACTN</name>
<keyword evidence="4" id="KW-0804">Transcription</keyword>
<dbReference type="EMBL" id="AP023354">
    <property type="protein sequence ID" value="BCJ30745.1"/>
    <property type="molecule type" value="Genomic_DNA"/>
</dbReference>
<dbReference type="Proteomes" id="UP000680750">
    <property type="component" value="Chromosome"/>
</dbReference>
<gene>
    <name evidence="8" type="primary">rpoE_19</name>
    <name evidence="8" type="ORF">Asera_48530</name>
</gene>
<dbReference type="RefSeq" id="WP_030447498.1">
    <property type="nucleotide sequence ID" value="NZ_AP023354.1"/>
</dbReference>
<feature type="domain" description="RNA polymerase sigma-70 region 2" evidence="5">
    <location>
        <begin position="12"/>
        <end position="77"/>
    </location>
</feature>
<dbReference type="GO" id="GO:0006352">
    <property type="term" value="P:DNA-templated transcription initiation"/>
    <property type="evidence" value="ECO:0007669"/>
    <property type="project" value="InterPro"/>
</dbReference>
<dbReference type="InterPro" id="IPR007627">
    <property type="entry name" value="RNA_pol_sigma70_r2"/>
</dbReference>
<accession>A0A810L761</accession>
<proteinExistence type="inferred from homology"/>
<evidence type="ECO:0000256" key="1">
    <source>
        <dbReference type="ARBA" id="ARBA00010641"/>
    </source>
</evidence>
<evidence type="ECO:0000256" key="3">
    <source>
        <dbReference type="ARBA" id="ARBA00023082"/>
    </source>
</evidence>
<dbReference type="Gene3D" id="1.10.1740.10">
    <property type="match status" value="1"/>
</dbReference>
<dbReference type="Pfam" id="PF20239">
    <property type="entry name" value="DUF6596"/>
    <property type="match status" value="1"/>
</dbReference>
<reference evidence="8" key="1">
    <citation type="submission" date="2020-08" db="EMBL/GenBank/DDBJ databases">
        <title>Whole genome shotgun sequence of Actinocatenispora sera NBRC 101916.</title>
        <authorList>
            <person name="Komaki H."/>
            <person name="Tamura T."/>
        </authorList>
    </citation>
    <scope>NUCLEOTIDE SEQUENCE</scope>
    <source>
        <strain evidence="8">NBRC 101916</strain>
    </source>
</reference>
<dbReference type="InterPro" id="IPR013249">
    <property type="entry name" value="RNA_pol_sigma70_r4_t2"/>
</dbReference>
<evidence type="ECO:0000259" key="5">
    <source>
        <dbReference type="Pfam" id="PF04542"/>
    </source>
</evidence>
<dbReference type="SUPFAM" id="SSF88946">
    <property type="entry name" value="Sigma2 domain of RNA polymerase sigma factors"/>
    <property type="match status" value="1"/>
</dbReference>
<dbReference type="AlphaFoldDB" id="A0A810L761"/>
<keyword evidence="3" id="KW-0731">Sigma factor</keyword>
<comment type="similarity">
    <text evidence="1">Belongs to the sigma-70 factor family. ECF subfamily.</text>
</comment>
<dbReference type="Gene3D" id="1.10.10.10">
    <property type="entry name" value="Winged helix-like DNA-binding domain superfamily/Winged helix DNA-binding domain"/>
    <property type="match status" value="1"/>
</dbReference>
<feature type="domain" description="DUF6596" evidence="7">
    <location>
        <begin position="183"/>
        <end position="283"/>
    </location>
</feature>
<evidence type="ECO:0000259" key="6">
    <source>
        <dbReference type="Pfam" id="PF08281"/>
    </source>
</evidence>
<keyword evidence="2" id="KW-0805">Transcription regulation</keyword>
<dbReference type="InterPro" id="IPR046531">
    <property type="entry name" value="DUF6596"/>
</dbReference>
<evidence type="ECO:0000256" key="4">
    <source>
        <dbReference type="ARBA" id="ARBA00023163"/>
    </source>
</evidence>
<dbReference type="GO" id="GO:0016987">
    <property type="term" value="F:sigma factor activity"/>
    <property type="evidence" value="ECO:0007669"/>
    <property type="project" value="UniProtKB-KW"/>
</dbReference>
<dbReference type="KEGG" id="aser:Asera_48530"/>
<evidence type="ECO:0000313" key="9">
    <source>
        <dbReference type="Proteomes" id="UP000680750"/>
    </source>
</evidence>
<dbReference type="PANTHER" id="PTHR47756:SF2">
    <property type="entry name" value="BLL6612 PROTEIN"/>
    <property type="match status" value="1"/>
</dbReference>
<dbReference type="SUPFAM" id="SSF88659">
    <property type="entry name" value="Sigma3 and sigma4 domains of RNA polymerase sigma factors"/>
    <property type="match status" value="1"/>
</dbReference>
<evidence type="ECO:0000256" key="2">
    <source>
        <dbReference type="ARBA" id="ARBA00023015"/>
    </source>
</evidence>
<dbReference type="PANTHER" id="PTHR47756">
    <property type="entry name" value="BLL6612 PROTEIN-RELATED"/>
    <property type="match status" value="1"/>
</dbReference>
<dbReference type="InterPro" id="IPR013324">
    <property type="entry name" value="RNA_pol_sigma_r3/r4-like"/>
</dbReference>
<dbReference type="InterPro" id="IPR036388">
    <property type="entry name" value="WH-like_DNA-bd_sf"/>
</dbReference>
<dbReference type="InterPro" id="IPR013325">
    <property type="entry name" value="RNA_pol_sigma_r2"/>
</dbReference>